<dbReference type="InterPro" id="IPR017847">
    <property type="entry name" value="T6SS_RhsGE_Vgr_subset"/>
</dbReference>
<dbReference type="Gene3D" id="3.55.50.10">
    <property type="entry name" value="Baseplate protein-like domains"/>
    <property type="match status" value="1"/>
</dbReference>
<dbReference type="NCBIfam" id="TIGR03361">
    <property type="entry name" value="VI_Rhs_Vgr"/>
    <property type="match status" value="1"/>
</dbReference>
<dbReference type="InterPro" id="IPR006533">
    <property type="entry name" value="T6SS_Vgr_RhsGE"/>
</dbReference>
<dbReference type="EMBL" id="JBHSOG010000030">
    <property type="protein sequence ID" value="MFC5769342.1"/>
    <property type="molecule type" value="Genomic_DNA"/>
</dbReference>
<organism evidence="5 6">
    <name type="scientific">Thauera sinica</name>
    <dbReference type="NCBI Taxonomy" id="2665146"/>
    <lineage>
        <taxon>Bacteria</taxon>
        <taxon>Pseudomonadati</taxon>
        <taxon>Pseudomonadota</taxon>
        <taxon>Betaproteobacteria</taxon>
        <taxon>Rhodocyclales</taxon>
        <taxon>Zoogloeaceae</taxon>
        <taxon>Thauera</taxon>
    </lineage>
</organism>
<comment type="caution">
    <text evidence="5">The sequence shown here is derived from an EMBL/GenBank/DDBJ whole genome shotgun (WGS) entry which is preliminary data.</text>
</comment>
<dbReference type="Pfam" id="PF05954">
    <property type="entry name" value="Phage_GPD"/>
    <property type="match status" value="1"/>
</dbReference>
<feature type="domain" description="Gp5/Type VI secretion system Vgr protein OB-fold" evidence="4">
    <location>
        <begin position="394"/>
        <end position="458"/>
    </location>
</feature>
<sequence length="582" mass="64517">MGLLDTPRTLIAQSAALPQHLGQPALVPVRLQGEERLNDLFVYLLELKTADALAFAPSLAANFDLAGMVGREITVSIQLEGRGHFIPGAVGDQGLANQGAGVREISALIAEARYLREEGRHHVYGLTLRPRLWLATLIADCRIFQDKTVIQILDDLFADTPFVVEKRLQTAKYPPRDYQTQFNETDYHFFARLCEEWGIAWWFEHADGKHRLILADQPGAYRPSPSDAYRQVSVYPPGHKLDEEYLHAVSIRDRLVTGAWAGTDVDYTRRRADLAVRHHDPRPTGWQASARGNVRGLAAGHTFHLKKHPQDAANIEWLILSARLDIEEIAQESQGSANLDGHPLPAQQWRCSVDLELQPTREAYRPPLKHARPAIGGAVRAIVTGPAGKEIWTDPYGRVKVAFPWGRYLRSDDHSSCWLRVSTAWAGNQYGGIQLPRIGHEVLVSFEGGDPDKPIVTGRVVDNQNLPPWQLPGNQALSGLRSKELYGQRNNHLVLDDSEADGQVREGRLDAEGSATLEDVPIGAATVYYGETSQTARPATPEFGPPALGFMIEEDLAEIGIDVRGGEQIDACLAQLTERHHD</sequence>
<dbReference type="PANTHER" id="PTHR32305">
    <property type="match status" value="1"/>
</dbReference>
<dbReference type="Gene3D" id="2.30.110.50">
    <property type="match status" value="2"/>
</dbReference>
<dbReference type="InterPro" id="IPR006531">
    <property type="entry name" value="Gp5/Vgr_OB"/>
</dbReference>
<dbReference type="PANTHER" id="PTHR32305:SF15">
    <property type="entry name" value="PROTEIN RHSA-RELATED"/>
    <property type="match status" value="1"/>
</dbReference>
<keyword evidence="6" id="KW-1185">Reference proteome</keyword>
<dbReference type="InterPro" id="IPR050708">
    <property type="entry name" value="T6SS_VgrG/RHS"/>
</dbReference>
<dbReference type="SUPFAM" id="SSF69255">
    <property type="entry name" value="gp5 N-terminal domain-like"/>
    <property type="match status" value="1"/>
</dbReference>
<keyword evidence="3" id="KW-0964">Secreted</keyword>
<name>A0ABW1APZ2_9RHOO</name>
<dbReference type="RefSeq" id="WP_096446437.1">
    <property type="nucleotide sequence ID" value="NZ_JBHSOG010000030.1"/>
</dbReference>
<reference evidence="6" key="1">
    <citation type="journal article" date="2019" name="Int. J. Syst. Evol. Microbiol.">
        <title>The Global Catalogue of Microorganisms (GCM) 10K type strain sequencing project: providing services to taxonomists for standard genome sequencing and annotation.</title>
        <authorList>
            <consortium name="The Broad Institute Genomics Platform"/>
            <consortium name="The Broad Institute Genome Sequencing Center for Infectious Disease"/>
            <person name="Wu L."/>
            <person name="Ma J."/>
        </authorList>
    </citation>
    <scope>NUCLEOTIDE SEQUENCE [LARGE SCALE GENOMIC DNA]</scope>
    <source>
        <strain evidence="6">SHR3</strain>
    </source>
</reference>
<gene>
    <name evidence="5" type="ORF">ACFPTN_08135</name>
</gene>
<protein>
    <submittedName>
        <fullName evidence="5">Type VI secretion system Vgr family protein</fullName>
    </submittedName>
</protein>
<proteinExistence type="inferred from homology"/>
<dbReference type="SUPFAM" id="SSF69349">
    <property type="entry name" value="Phage fibre proteins"/>
    <property type="match status" value="1"/>
</dbReference>
<comment type="similarity">
    <text evidence="2">Belongs to the VgrG protein family.</text>
</comment>
<dbReference type="Gene3D" id="4.10.220.110">
    <property type="match status" value="1"/>
</dbReference>
<dbReference type="Proteomes" id="UP001595974">
    <property type="component" value="Unassembled WGS sequence"/>
</dbReference>
<evidence type="ECO:0000256" key="1">
    <source>
        <dbReference type="ARBA" id="ARBA00004613"/>
    </source>
</evidence>
<evidence type="ECO:0000259" key="4">
    <source>
        <dbReference type="Pfam" id="PF04717"/>
    </source>
</evidence>
<evidence type="ECO:0000256" key="3">
    <source>
        <dbReference type="ARBA" id="ARBA00022525"/>
    </source>
</evidence>
<accession>A0ABW1APZ2</accession>
<evidence type="ECO:0000256" key="2">
    <source>
        <dbReference type="ARBA" id="ARBA00005558"/>
    </source>
</evidence>
<dbReference type="Gene3D" id="2.40.50.230">
    <property type="entry name" value="Gp5 N-terminal domain"/>
    <property type="match status" value="1"/>
</dbReference>
<evidence type="ECO:0000313" key="5">
    <source>
        <dbReference type="EMBL" id="MFC5769342.1"/>
    </source>
</evidence>
<dbReference type="InterPro" id="IPR037026">
    <property type="entry name" value="Vgr_OB-fold_dom_sf"/>
</dbReference>
<dbReference type="NCBIfam" id="TIGR01646">
    <property type="entry name" value="vgr_GE"/>
    <property type="match status" value="1"/>
</dbReference>
<comment type="subcellular location">
    <subcellularLocation>
        <location evidence="1">Secreted</location>
    </subcellularLocation>
</comment>
<dbReference type="SUPFAM" id="SSF69279">
    <property type="entry name" value="Phage tail proteins"/>
    <property type="match status" value="2"/>
</dbReference>
<dbReference type="Pfam" id="PF04717">
    <property type="entry name" value="Phage_base_V"/>
    <property type="match status" value="1"/>
</dbReference>
<evidence type="ECO:0000313" key="6">
    <source>
        <dbReference type="Proteomes" id="UP001595974"/>
    </source>
</evidence>